<accession>A0A2T4CI33</accession>
<dbReference type="AlphaFoldDB" id="A0A2T4CI33"/>
<keyword evidence="2" id="KW-1185">Reference proteome</keyword>
<name>A0A2T4CI33_TRILO</name>
<reference evidence="1 2" key="1">
    <citation type="submission" date="2016-07" db="EMBL/GenBank/DDBJ databases">
        <title>Multiple horizontal gene transfer events from other fungi enriched the ability of initially mycotrophic Trichoderma (Ascomycota) to feed on dead plant biomass.</title>
        <authorList>
            <consortium name="DOE Joint Genome Institute"/>
            <person name="Aerts A."/>
            <person name="Atanasova L."/>
            <person name="Chenthamara K."/>
            <person name="Zhang J."/>
            <person name="Grujic M."/>
            <person name="Henrissat B."/>
            <person name="Kuo A."/>
            <person name="Salamov A."/>
            <person name="Lipzen A."/>
            <person name="Labutti K."/>
            <person name="Barry K."/>
            <person name="Miao Y."/>
            <person name="Rahimi M.J."/>
            <person name="Shen Q."/>
            <person name="Grigoriev I.V."/>
            <person name="Kubicek C.P."/>
            <person name="Druzhinina I.S."/>
        </authorList>
    </citation>
    <scope>NUCLEOTIDE SEQUENCE [LARGE SCALE GENOMIC DNA]</scope>
    <source>
        <strain evidence="1 2">ATCC 18648</strain>
    </source>
</reference>
<protein>
    <submittedName>
        <fullName evidence="1">Uncharacterized protein</fullName>
    </submittedName>
</protein>
<gene>
    <name evidence="1" type="ORF">M440DRAFT_1010306</name>
</gene>
<dbReference type="EMBL" id="KZ679126">
    <property type="protein sequence ID" value="PTB81213.1"/>
    <property type="molecule type" value="Genomic_DNA"/>
</dbReference>
<evidence type="ECO:0000313" key="1">
    <source>
        <dbReference type="EMBL" id="PTB81213.1"/>
    </source>
</evidence>
<sequence>MGSWLSLLSSRTYSHVLVLHAVIHGHGRGRRCTCMDVRKCKTPLPGEPAGCDKSQCSPFTNKDPSHVVSPTLCHRPPYHSVLSPLLFLKGSKMSYLKLTTGRLPSLSGAVSYGRTDRSTEAAEWQSQMRYPRSWMPSVSRLKVPVSERCALPCRQSGHSPSSSSRLVMQREARGLNGYSSHYRT</sequence>
<evidence type="ECO:0000313" key="2">
    <source>
        <dbReference type="Proteomes" id="UP000240760"/>
    </source>
</evidence>
<organism evidence="1 2">
    <name type="scientific">Trichoderma longibrachiatum ATCC 18648</name>
    <dbReference type="NCBI Taxonomy" id="983965"/>
    <lineage>
        <taxon>Eukaryota</taxon>
        <taxon>Fungi</taxon>
        <taxon>Dikarya</taxon>
        <taxon>Ascomycota</taxon>
        <taxon>Pezizomycotina</taxon>
        <taxon>Sordariomycetes</taxon>
        <taxon>Hypocreomycetidae</taxon>
        <taxon>Hypocreales</taxon>
        <taxon>Hypocreaceae</taxon>
        <taxon>Trichoderma</taxon>
    </lineage>
</organism>
<proteinExistence type="predicted"/>
<dbReference type="Proteomes" id="UP000240760">
    <property type="component" value="Unassembled WGS sequence"/>
</dbReference>